<proteinExistence type="inferred from homology"/>
<keyword evidence="9" id="KW-1185">Reference proteome</keyword>
<keyword evidence="3" id="KW-0235">DNA replication</keyword>
<dbReference type="GO" id="GO:0004519">
    <property type="term" value="F:endonuclease activity"/>
    <property type="evidence" value="ECO:0007669"/>
    <property type="project" value="UniProtKB-KW"/>
</dbReference>
<dbReference type="EMBL" id="JAERKB010000005">
    <property type="protein sequence ID" value="MBS0969015.1"/>
    <property type="molecule type" value="Genomic_DNA"/>
</dbReference>
<dbReference type="Proteomes" id="UP000680634">
    <property type="component" value="Unassembled WGS sequence"/>
</dbReference>
<evidence type="ECO:0000313" key="9">
    <source>
        <dbReference type="Proteomes" id="UP000680634"/>
    </source>
</evidence>
<reference evidence="9" key="1">
    <citation type="submission" date="2023-07" db="EMBL/GenBank/DDBJ databases">
        <title>Genome-inferred correspondence between phylogeny and metabolic traits in the wild Drosophila gut microbiome.</title>
        <authorList>
            <person name="Bueno E."/>
            <person name="Blow F."/>
            <person name="Douglas A.E."/>
        </authorList>
    </citation>
    <scope>NUCLEOTIDE SEQUENCE [LARGE SCALE GENOMIC DNA]</scope>
    <source>
        <strain evidence="9">JGM97</strain>
    </source>
</reference>
<comment type="similarity">
    <text evidence="2">Belongs to the phage GPA family.</text>
</comment>
<evidence type="ECO:0000256" key="3">
    <source>
        <dbReference type="ARBA" id="ARBA00022705"/>
    </source>
</evidence>
<keyword evidence="5 8" id="KW-0255">Endonuclease</keyword>
<dbReference type="InterPro" id="IPR008766">
    <property type="entry name" value="Replication_gene_A-like"/>
</dbReference>
<name>A0ABS5JGF4_9GAMM</name>
<dbReference type="RefSeq" id="WP_212589075.1">
    <property type="nucleotide sequence ID" value="NZ_JAERKB010000005.1"/>
</dbReference>
<keyword evidence="4" id="KW-0540">Nuclease</keyword>
<evidence type="ECO:0000313" key="8">
    <source>
        <dbReference type="EMBL" id="MBS0969015.1"/>
    </source>
</evidence>
<evidence type="ECO:0000256" key="5">
    <source>
        <dbReference type="ARBA" id="ARBA00022759"/>
    </source>
</evidence>
<dbReference type="Pfam" id="PF05840">
    <property type="entry name" value="Phage_GPA"/>
    <property type="match status" value="1"/>
</dbReference>
<evidence type="ECO:0000256" key="2">
    <source>
        <dbReference type="ARBA" id="ARBA00009260"/>
    </source>
</evidence>
<keyword evidence="6" id="KW-0378">Hydrolase</keyword>
<comment type="caution">
    <text evidence="8">The sequence shown here is derived from an EMBL/GenBank/DDBJ whole genome shotgun (WGS) entry which is preliminary data.</text>
</comment>
<evidence type="ECO:0000256" key="4">
    <source>
        <dbReference type="ARBA" id="ARBA00022722"/>
    </source>
</evidence>
<accession>A0ABS5JGF4</accession>
<evidence type="ECO:0000256" key="1">
    <source>
        <dbReference type="ARBA" id="ARBA00003293"/>
    </source>
</evidence>
<gene>
    <name evidence="8" type="ORF">JK232_08910</name>
</gene>
<comment type="function">
    <text evidence="1">Possible endonuclease which induces a single-strand cut and initiates DNA replication.</text>
</comment>
<evidence type="ECO:0000256" key="6">
    <source>
        <dbReference type="ARBA" id="ARBA00022801"/>
    </source>
</evidence>
<evidence type="ECO:0000259" key="7">
    <source>
        <dbReference type="Pfam" id="PF05840"/>
    </source>
</evidence>
<sequence>MPDVSRGRRAPAPPPLSVAAPLPFCGAYPWNRPRPAISRPRPLTREAWRQAETALHQLNHLPRCLRAPLLNRYQHLLRENGYRAAHHFLLNGFAKRLWPRIARVMARHQMDFAASARFTGEAEVYHQLPDLNDKAVRRLAQRIAGQLHEAYESACGAVAPGAPERLLEPAVQRRLYGQVAPPARAFNLQPPHWAAWRKGRLSTPAALAAVLRLVNGDWWEAALLRQRTCWREALMIAAGYVSRALSPYVSKQALRDVTARRLSNLSYLKHHELENEETGERLNLLDTVMASVANPAIRRMELMTLIAGVEQTAEQQGHGGLFITLTVPAKYHPMRTLGSGRRVQINAAWQGHSPKEAQRYLVAVWAKIRTAFKDHRLQVYGLRVVEPHHDGTPHWHLLLFMAPHQQTQVMAIMRRYSLQEDGDEPGAAGRRCTCKPLNRGGAAGYIAKYIAKNIDGYALENEKDHDTGAPLTQTAAAVTAWAATWRIPQFHPIGLPGIGAYRECRRIRHLSLAAEFDAQVEAVRQAADSGDFAGYIRAQGGTNVPRNQQTVRVARRHQGEYNAYEEPRCRVVGIYAPHLGNDRLYLTRTTRWRIVPRAEAGSPLTLSGNAAPWSSVNNCGEPAAGTAPAAAIPLLGSPPGAGAARPDAALLGVALCRPAVPPESAPPDRVFRK</sequence>
<organism evidence="8 9">
    <name type="scientific">Nissabacter archeti</name>
    <dbReference type="NCBI Taxonomy" id="1917880"/>
    <lineage>
        <taxon>Bacteria</taxon>
        <taxon>Pseudomonadati</taxon>
        <taxon>Pseudomonadota</taxon>
        <taxon>Gammaproteobacteria</taxon>
        <taxon>Enterobacterales</taxon>
        <taxon>Yersiniaceae</taxon>
        <taxon>Nissabacter</taxon>
    </lineage>
</organism>
<protein>
    <submittedName>
        <fullName evidence="8">Replication endonuclease</fullName>
    </submittedName>
</protein>
<feature type="domain" description="Replication gene A protein-like" evidence="7">
    <location>
        <begin position="136"/>
        <end position="457"/>
    </location>
</feature>